<keyword evidence="4 6" id="KW-1133">Transmembrane helix</keyword>
<dbReference type="RefSeq" id="WP_196986559.1">
    <property type="nucleotide sequence ID" value="NZ_JADWYS010000001.1"/>
</dbReference>
<evidence type="ECO:0000313" key="9">
    <source>
        <dbReference type="Proteomes" id="UP000651050"/>
    </source>
</evidence>
<accession>A0A931H4X9</accession>
<feature type="transmembrane region" description="Helical" evidence="6">
    <location>
        <begin position="100"/>
        <end position="121"/>
    </location>
</feature>
<feature type="transmembrane region" description="Helical" evidence="6">
    <location>
        <begin position="150"/>
        <end position="171"/>
    </location>
</feature>
<name>A0A931H4X9_9BURK</name>
<feature type="transmembrane region" description="Helical" evidence="6">
    <location>
        <begin position="49"/>
        <end position="68"/>
    </location>
</feature>
<dbReference type="PANTHER" id="PTHR30485">
    <property type="entry name" value="NI/FE-HYDROGENASE 1 B-TYPE CYTOCHROME SUBUNIT"/>
    <property type="match status" value="1"/>
</dbReference>
<evidence type="ECO:0000256" key="1">
    <source>
        <dbReference type="ARBA" id="ARBA00004651"/>
    </source>
</evidence>
<evidence type="ECO:0000256" key="4">
    <source>
        <dbReference type="ARBA" id="ARBA00022989"/>
    </source>
</evidence>
<dbReference type="PANTHER" id="PTHR30485:SF2">
    <property type="entry name" value="BLL0597 PROTEIN"/>
    <property type="match status" value="1"/>
</dbReference>
<proteinExistence type="predicted"/>
<gene>
    <name evidence="8" type="ORF">I5803_11845</name>
</gene>
<feature type="transmembrane region" description="Helical" evidence="6">
    <location>
        <begin position="18"/>
        <end position="37"/>
    </location>
</feature>
<dbReference type="GO" id="GO:0022904">
    <property type="term" value="P:respiratory electron transport chain"/>
    <property type="evidence" value="ECO:0007669"/>
    <property type="project" value="InterPro"/>
</dbReference>
<feature type="transmembrane region" description="Helical" evidence="6">
    <location>
        <begin position="205"/>
        <end position="227"/>
    </location>
</feature>
<comment type="subcellular location">
    <subcellularLocation>
        <location evidence="1">Cell membrane</location>
        <topology evidence="1">Multi-pass membrane protein</topology>
    </subcellularLocation>
</comment>
<dbReference type="Pfam" id="PF01292">
    <property type="entry name" value="Ni_hydr_CYTB"/>
    <property type="match status" value="1"/>
</dbReference>
<reference evidence="8" key="1">
    <citation type="submission" date="2020-11" db="EMBL/GenBank/DDBJ databases">
        <title>Bacterial whole genome sequence for Caenimonas sp. DR4.4.</title>
        <authorList>
            <person name="Le V."/>
            <person name="Ko S.-R."/>
            <person name="Ahn C.-Y."/>
            <person name="Oh H.-M."/>
        </authorList>
    </citation>
    <scope>NUCLEOTIDE SEQUENCE</scope>
    <source>
        <strain evidence="8">DR4.4</strain>
    </source>
</reference>
<dbReference type="EMBL" id="JADWYS010000001">
    <property type="protein sequence ID" value="MBG9388716.1"/>
    <property type="molecule type" value="Genomic_DNA"/>
</dbReference>
<evidence type="ECO:0000256" key="5">
    <source>
        <dbReference type="ARBA" id="ARBA00023136"/>
    </source>
</evidence>
<protein>
    <submittedName>
        <fullName evidence="8">Cytochrome b/b6 domain-containing protein</fullName>
    </submittedName>
</protein>
<feature type="domain" description="Cytochrome b561 bacterial/Ni-hydrogenase" evidence="7">
    <location>
        <begin position="12"/>
        <end position="184"/>
    </location>
</feature>
<comment type="caution">
    <text evidence="8">The sequence shown here is derived from an EMBL/GenBank/DDBJ whole genome shotgun (WGS) entry which is preliminary data.</text>
</comment>
<dbReference type="SUPFAM" id="SSF81342">
    <property type="entry name" value="Transmembrane di-heme cytochromes"/>
    <property type="match status" value="1"/>
</dbReference>
<dbReference type="GO" id="GO:0005886">
    <property type="term" value="C:plasma membrane"/>
    <property type="evidence" value="ECO:0007669"/>
    <property type="project" value="UniProtKB-SubCell"/>
</dbReference>
<evidence type="ECO:0000256" key="6">
    <source>
        <dbReference type="SAM" id="Phobius"/>
    </source>
</evidence>
<evidence type="ECO:0000256" key="2">
    <source>
        <dbReference type="ARBA" id="ARBA00022475"/>
    </source>
</evidence>
<dbReference type="GO" id="GO:0020037">
    <property type="term" value="F:heme binding"/>
    <property type="evidence" value="ECO:0007669"/>
    <property type="project" value="TreeGrafter"/>
</dbReference>
<keyword evidence="3 6" id="KW-0812">Transmembrane</keyword>
<keyword evidence="5 6" id="KW-0472">Membrane</keyword>
<dbReference type="AlphaFoldDB" id="A0A931H4X9"/>
<evidence type="ECO:0000256" key="3">
    <source>
        <dbReference type="ARBA" id="ARBA00022692"/>
    </source>
</evidence>
<evidence type="ECO:0000259" key="7">
    <source>
        <dbReference type="Pfam" id="PF01292"/>
    </source>
</evidence>
<dbReference type="InterPro" id="IPR016174">
    <property type="entry name" value="Di-haem_cyt_TM"/>
</dbReference>
<sequence length="228" mass="24869">MPDEPLRSIRIWDLPTRLFHWALAVCVVALVVTGKIGGDAMPWHGRLGYATGALLLFRLAWGFVGGYWSRFAAFKPSPGAALRYLRHGGDARATVGHSPIGALSVYAFLLFLGLQVTSGLFSDDQADFTGPLNILVSNRTAKLLTSYHQVGQYILIVLALLHVAAIFYYRFRQGRDLTAAMIHGDKDLPFEVSASADDAKTRWKALGLFALCCVLMGFIVRLGTVAVG</sequence>
<organism evidence="8 9">
    <name type="scientific">Caenimonas aquaedulcis</name>
    <dbReference type="NCBI Taxonomy" id="2793270"/>
    <lineage>
        <taxon>Bacteria</taxon>
        <taxon>Pseudomonadati</taxon>
        <taxon>Pseudomonadota</taxon>
        <taxon>Betaproteobacteria</taxon>
        <taxon>Burkholderiales</taxon>
        <taxon>Comamonadaceae</taxon>
        <taxon>Caenimonas</taxon>
    </lineage>
</organism>
<keyword evidence="2" id="KW-1003">Cell membrane</keyword>
<dbReference type="Gene3D" id="1.20.950.20">
    <property type="entry name" value="Transmembrane di-heme cytochromes, Chain C"/>
    <property type="match status" value="1"/>
</dbReference>
<dbReference type="InterPro" id="IPR051542">
    <property type="entry name" value="Hydrogenase_cytochrome"/>
</dbReference>
<dbReference type="GO" id="GO:0009055">
    <property type="term" value="F:electron transfer activity"/>
    <property type="evidence" value="ECO:0007669"/>
    <property type="project" value="InterPro"/>
</dbReference>
<evidence type="ECO:0000313" key="8">
    <source>
        <dbReference type="EMBL" id="MBG9388716.1"/>
    </source>
</evidence>
<keyword evidence="9" id="KW-1185">Reference proteome</keyword>
<dbReference type="Proteomes" id="UP000651050">
    <property type="component" value="Unassembled WGS sequence"/>
</dbReference>
<dbReference type="InterPro" id="IPR011577">
    <property type="entry name" value="Cyt_b561_bac/Ni-Hgenase"/>
</dbReference>